<dbReference type="InterPro" id="IPR008271">
    <property type="entry name" value="Ser/Thr_kinase_AS"/>
</dbReference>
<comment type="catalytic activity">
    <reaction evidence="6">
        <text>L-threonyl-[protein] + ATP = O-phospho-L-threonyl-[protein] + ADP + H(+)</text>
        <dbReference type="Rhea" id="RHEA:46608"/>
        <dbReference type="Rhea" id="RHEA-COMP:11060"/>
        <dbReference type="Rhea" id="RHEA-COMP:11605"/>
        <dbReference type="ChEBI" id="CHEBI:15378"/>
        <dbReference type="ChEBI" id="CHEBI:30013"/>
        <dbReference type="ChEBI" id="CHEBI:30616"/>
        <dbReference type="ChEBI" id="CHEBI:61977"/>
        <dbReference type="ChEBI" id="CHEBI:456216"/>
        <dbReference type="EC" id="2.7.11.1"/>
    </reaction>
</comment>
<gene>
    <name evidence="11" type="ORF">SOCEGT47_084530</name>
</gene>
<dbReference type="EC" id="2.7.11.1" evidence="11"/>
<comment type="catalytic activity">
    <reaction evidence="7">
        <text>L-seryl-[protein] + ATP = O-phospho-L-seryl-[protein] + ADP + H(+)</text>
        <dbReference type="Rhea" id="RHEA:17989"/>
        <dbReference type="Rhea" id="RHEA-COMP:9863"/>
        <dbReference type="Rhea" id="RHEA-COMP:11604"/>
        <dbReference type="ChEBI" id="CHEBI:15378"/>
        <dbReference type="ChEBI" id="CHEBI:29999"/>
        <dbReference type="ChEBI" id="CHEBI:30616"/>
        <dbReference type="ChEBI" id="CHEBI:83421"/>
        <dbReference type="ChEBI" id="CHEBI:456216"/>
        <dbReference type="EC" id="2.7.11.1"/>
    </reaction>
</comment>
<dbReference type="InterPro" id="IPR000719">
    <property type="entry name" value="Prot_kinase_dom"/>
</dbReference>
<feature type="binding site" evidence="8">
    <location>
        <position position="39"/>
    </location>
    <ligand>
        <name>ATP</name>
        <dbReference type="ChEBI" id="CHEBI:30616"/>
    </ligand>
</feature>
<dbReference type="OrthoDB" id="5485879at2"/>
<dbReference type="AlphaFoldDB" id="A0A4P2QDL9"/>
<keyword evidence="2 11" id="KW-0808">Transferase</keyword>
<protein>
    <submittedName>
        <fullName evidence="11">Protein kinase</fullName>
        <ecNumber evidence="11">2.7.11.1</ecNumber>
    </submittedName>
</protein>
<evidence type="ECO:0000256" key="8">
    <source>
        <dbReference type="PROSITE-ProRule" id="PRU10141"/>
    </source>
</evidence>
<proteinExistence type="predicted"/>
<dbReference type="PANTHER" id="PTHR43289">
    <property type="entry name" value="MITOGEN-ACTIVATED PROTEIN KINASE KINASE KINASE 20-RELATED"/>
    <property type="match status" value="1"/>
</dbReference>
<dbReference type="GO" id="GO:0106310">
    <property type="term" value="F:protein serine kinase activity"/>
    <property type="evidence" value="ECO:0007669"/>
    <property type="project" value="RHEA"/>
</dbReference>
<dbReference type="Gene3D" id="3.30.200.20">
    <property type="entry name" value="Phosphorylase Kinase, domain 1"/>
    <property type="match status" value="1"/>
</dbReference>
<feature type="region of interest" description="Disordered" evidence="9">
    <location>
        <begin position="509"/>
        <end position="541"/>
    </location>
</feature>
<feature type="region of interest" description="Disordered" evidence="9">
    <location>
        <begin position="351"/>
        <end position="371"/>
    </location>
</feature>
<feature type="domain" description="Protein kinase" evidence="10">
    <location>
        <begin position="10"/>
        <end position="286"/>
    </location>
</feature>
<feature type="region of interest" description="Disordered" evidence="9">
    <location>
        <begin position="168"/>
        <end position="188"/>
    </location>
</feature>
<evidence type="ECO:0000259" key="10">
    <source>
        <dbReference type="PROSITE" id="PS50011"/>
    </source>
</evidence>
<dbReference type="GO" id="GO:0004674">
    <property type="term" value="F:protein serine/threonine kinase activity"/>
    <property type="evidence" value="ECO:0007669"/>
    <property type="project" value="UniProtKB-KW"/>
</dbReference>
<evidence type="ECO:0000256" key="4">
    <source>
        <dbReference type="ARBA" id="ARBA00022777"/>
    </source>
</evidence>
<keyword evidence="1" id="KW-0723">Serine/threonine-protein kinase</keyword>
<evidence type="ECO:0000256" key="3">
    <source>
        <dbReference type="ARBA" id="ARBA00022741"/>
    </source>
</evidence>
<reference evidence="11 12" key="1">
    <citation type="submission" date="2015-09" db="EMBL/GenBank/DDBJ databases">
        <title>Sorangium comparison.</title>
        <authorList>
            <person name="Zaburannyi N."/>
            <person name="Bunk B."/>
            <person name="Overmann J."/>
            <person name="Mueller R."/>
        </authorList>
    </citation>
    <scope>NUCLEOTIDE SEQUENCE [LARGE SCALE GENOMIC DNA]</scope>
    <source>
        <strain evidence="11 12">So ceGT47</strain>
    </source>
</reference>
<evidence type="ECO:0000256" key="1">
    <source>
        <dbReference type="ARBA" id="ARBA00022527"/>
    </source>
</evidence>
<evidence type="ECO:0000256" key="6">
    <source>
        <dbReference type="ARBA" id="ARBA00047899"/>
    </source>
</evidence>
<dbReference type="PROSITE" id="PS50011">
    <property type="entry name" value="PROTEIN_KINASE_DOM"/>
    <property type="match status" value="1"/>
</dbReference>
<evidence type="ECO:0000313" key="12">
    <source>
        <dbReference type="Proteomes" id="UP000295781"/>
    </source>
</evidence>
<evidence type="ECO:0000313" key="11">
    <source>
        <dbReference type="EMBL" id="AUX27855.1"/>
    </source>
</evidence>
<dbReference type="PROSITE" id="PS00108">
    <property type="entry name" value="PROTEIN_KINASE_ST"/>
    <property type="match status" value="1"/>
</dbReference>
<dbReference type="InterPro" id="IPR011009">
    <property type="entry name" value="Kinase-like_dom_sf"/>
</dbReference>
<evidence type="ECO:0000256" key="9">
    <source>
        <dbReference type="SAM" id="MobiDB-lite"/>
    </source>
</evidence>
<name>A0A4P2QDL9_SORCE</name>
<organism evidence="11 12">
    <name type="scientific">Sorangium cellulosum</name>
    <name type="common">Polyangium cellulosum</name>
    <dbReference type="NCBI Taxonomy" id="56"/>
    <lineage>
        <taxon>Bacteria</taxon>
        <taxon>Pseudomonadati</taxon>
        <taxon>Myxococcota</taxon>
        <taxon>Polyangia</taxon>
        <taxon>Polyangiales</taxon>
        <taxon>Polyangiaceae</taxon>
        <taxon>Sorangium</taxon>
    </lineage>
</organism>
<accession>A0A4P2QDL9</accession>
<evidence type="ECO:0000256" key="7">
    <source>
        <dbReference type="ARBA" id="ARBA00048679"/>
    </source>
</evidence>
<keyword evidence="5 8" id="KW-0067">ATP-binding</keyword>
<keyword evidence="4 11" id="KW-0418">Kinase</keyword>
<dbReference type="SMART" id="SM00220">
    <property type="entry name" value="S_TKc"/>
    <property type="match status" value="1"/>
</dbReference>
<dbReference type="Proteomes" id="UP000295781">
    <property type="component" value="Chromosome"/>
</dbReference>
<dbReference type="PROSITE" id="PS00107">
    <property type="entry name" value="PROTEIN_KINASE_ATP"/>
    <property type="match status" value="1"/>
</dbReference>
<sequence>MDGKTLSGRYTLGRLLGKGGMGAVHEADDMELRRRVAVKIMNPEVSHSRSAMARFEREARAASAIHTEHIVRVLDTGVDDETRSPFMVMEHLRGEDLAQLQRRLGVLPPGLALRIVAQACVGLQKAHDAGVLHRDIKPANLFLARREDGGGLVVKLLDFGIAKIKPSHDPRRDTTGLTRSGSMLGTPRYMSPEQARAIKEIDHRTDIWSLGVVLYHALAGRTPTEHVEAFGDLIATLVADLPAPVQEFAPWVAPEVAAIVDGALQYQPADRYPSASAMLDAIRPLLGDDPLLLEERMLVPLDASERLLVAPRLEPRAAQRLRRRPSFYSGSADRWKDQPTEGATTSSLEATLSQDYGVQERPASQALTSPRRVSRKVPLAIGVLLAASVGGLVMIRPAARPRAALTGMHLALRELPRIPPAPSPAPPPEPPPAPVRRVELAIAPRDASVKIDGAPAALKDGVVELVGPLGTSQEVRVVRGSASIARRVYITEEGALPAKLELPPLRAAGFTRKPRPATTASAAPLAEPTSTSNPLMPPSFQ</sequence>
<dbReference type="PANTHER" id="PTHR43289:SF34">
    <property type="entry name" value="SERINE_THREONINE-PROTEIN KINASE YBDM-RELATED"/>
    <property type="match status" value="1"/>
</dbReference>
<dbReference type="GO" id="GO:0005524">
    <property type="term" value="F:ATP binding"/>
    <property type="evidence" value="ECO:0007669"/>
    <property type="project" value="UniProtKB-UniRule"/>
</dbReference>
<evidence type="ECO:0000256" key="2">
    <source>
        <dbReference type="ARBA" id="ARBA00022679"/>
    </source>
</evidence>
<dbReference type="InterPro" id="IPR017441">
    <property type="entry name" value="Protein_kinase_ATP_BS"/>
</dbReference>
<dbReference type="RefSeq" id="WP_129356314.1">
    <property type="nucleotide sequence ID" value="NZ_CP012670.1"/>
</dbReference>
<dbReference type="Pfam" id="PF00069">
    <property type="entry name" value="Pkinase"/>
    <property type="match status" value="1"/>
</dbReference>
<dbReference type="EMBL" id="CP012670">
    <property type="protein sequence ID" value="AUX27855.1"/>
    <property type="molecule type" value="Genomic_DNA"/>
</dbReference>
<keyword evidence="3 8" id="KW-0547">Nucleotide-binding</keyword>
<dbReference type="SUPFAM" id="SSF56112">
    <property type="entry name" value="Protein kinase-like (PK-like)"/>
    <property type="match status" value="1"/>
</dbReference>
<dbReference type="Gene3D" id="1.10.510.10">
    <property type="entry name" value="Transferase(Phosphotransferase) domain 1"/>
    <property type="match status" value="1"/>
</dbReference>
<dbReference type="CDD" id="cd14014">
    <property type="entry name" value="STKc_PknB_like"/>
    <property type="match status" value="1"/>
</dbReference>
<evidence type="ECO:0000256" key="5">
    <source>
        <dbReference type="ARBA" id="ARBA00022840"/>
    </source>
</evidence>
<dbReference type="FunFam" id="3.30.200.20:FF:000035">
    <property type="entry name" value="Serine/threonine protein kinase Stk1"/>
    <property type="match status" value="1"/>
</dbReference>